<dbReference type="AlphaFoldDB" id="A0A8I0KUM9"/>
<comment type="caution">
    <text evidence="1">The sequence shown here is derived from an EMBL/GenBank/DDBJ whole genome shotgun (WGS) entry which is preliminary data.</text>
</comment>
<sequence>MSPSYADPRALIQAALAKSDIPSVLVLTDPTKQAPYVHVIHVSGQTGPVDRMDTFRLDVVTRLESGEGFEAARTHLENITTALTVGYHDTTAGYIDRIELDEVTQPATSPLFPGPYTLATLRGRMWTRPTH</sequence>
<reference evidence="1 2" key="1">
    <citation type="submission" date="2020-08" db="EMBL/GenBank/DDBJ databases">
        <title>Winkia gen. nov., sp. nov., isolated from faeces of the Anser albifrons in China.</title>
        <authorList>
            <person name="Liu Q."/>
        </authorList>
    </citation>
    <scope>NUCLEOTIDE SEQUENCE [LARGE SCALE GENOMIC DNA]</scope>
    <source>
        <strain evidence="1 2">C62</strain>
    </source>
</reference>
<accession>A0A8I0KUM9</accession>
<keyword evidence="2" id="KW-1185">Reference proteome</keyword>
<organism evidence="1 2">
    <name type="scientific">Nanchangia anserum</name>
    <dbReference type="NCBI Taxonomy" id="2692125"/>
    <lineage>
        <taxon>Bacteria</taxon>
        <taxon>Bacillati</taxon>
        <taxon>Actinomycetota</taxon>
        <taxon>Actinomycetes</taxon>
        <taxon>Actinomycetales</taxon>
        <taxon>Actinomycetaceae</taxon>
        <taxon>Nanchangia</taxon>
    </lineage>
</organism>
<dbReference type="Proteomes" id="UP000627538">
    <property type="component" value="Unassembled WGS sequence"/>
</dbReference>
<name>A0A8I0KUM9_9ACTO</name>
<evidence type="ECO:0000313" key="1">
    <source>
        <dbReference type="EMBL" id="MBD3689873.1"/>
    </source>
</evidence>
<protein>
    <submittedName>
        <fullName evidence="1">Uncharacterized protein</fullName>
    </submittedName>
</protein>
<gene>
    <name evidence="1" type="ORF">H8R10_06500</name>
</gene>
<dbReference type="EMBL" id="JACRUO010000001">
    <property type="protein sequence ID" value="MBD3689873.1"/>
    <property type="molecule type" value="Genomic_DNA"/>
</dbReference>
<dbReference type="RefSeq" id="WP_191071893.1">
    <property type="nucleotide sequence ID" value="NZ_CP060506.1"/>
</dbReference>
<proteinExistence type="predicted"/>
<evidence type="ECO:0000313" key="2">
    <source>
        <dbReference type="Proteomes" id="UP000627538"/>
    </source>
</evidence>